<feature type="transmembrane region" description="Helical" evidence="7">
    <location>
        <begin position="503"/>
        <end position="525"/>
    </location>
</feature>
<feature type="transmembrane region" description="Helical" evidence="7">
    <location>
        <begin position="343"/>
        <end position="366"/>
    </location>
</feature>
<feature type="transmembrane region" description="Helical" evidence="7">
    <location>
        <begin position="409"/>
        <end position="431"/>
    </location>
</feature>
<organism evidence="8">
    <name type="scientific">Ditylum brightwellii</name>
    <dbReference type="NCBI Taxonomy" id="49249"/>
    <lineage>
        <taxon>Eukaryota</taxon>
        <taxon>Sar</taxon>
        <taxon>Stramenopiles</taxon>
        <taxon>Ochrophyta</taxon>
        <taxon>Bacillariophyta</taxon>
        <taxon>Mediophyceae</taxon>
        <taxon>Lithodesmiophycidae</taxon>
        <taxon>Lithodesmiales</taxon>
        <taxon>Lithodesmiaceae</taxon>
        <taxon>Ditylum</taxon>
    </lineage>
</organism>
<dbReference type="PANTHER" id="PTHR10766">
    <property type="entry name" value="TRANSMEMBRANE 9 SUPERFAMILY PROTEIN"/>
    <property type="match status" value="1"/>
</dbReference>
<gene>
    <name evidence="8" type="ORF">DBRI1063_LOCUS7062</name>
</gene>
<evidence type="ECO:0000256" key="4">
    <source>
        <dbReference type="ARBA" id="ARBA00022729"/>
    </source>
</evidence>
<dbReference type="AlphaFoldDB" id="A0A6U3X854"/>
<evidence type="ECO:0000256" key="2">
    <source>
        <dbReference type="ARBA" id="ARBA00005227"/>
    </source>
</evidence>
<evidence type="ECO:0000256" key="1">
    <source>
        <dbReference type="ARBA" id="ARBA00004141"/>
    </source>
</evidence>
<feature type="transmembrane region" description="Helical" evidence="7">
    <location>
        <begin position="280"/>
        <end position="305"/>
    </location>
</feature>
<dbReference type="PANTHER" id="PTHR10766:SF177">
    <property type="entry name" value="TRANSMEMBRANE 9 SUPERFAMILY MEMBER 1"/>
    <property type="match status" value="1"/>
</dbReference>
<dbReference type="InterPro" id="IPR004240">
    <property type="entry name" value="EMP70"/>
</dbReference>
<accession>A0A6U3X854</accession>
<dbReference type="Pfam" id="PF02990">
    <property type="entry name" value="EMP70"/>
    <property type="match status" value="1"/>
</dbReference>
<dbReference type="GO" id="GO:0016020">
    <property type="term" value="C:membrane"/>
    <property type="evidence" value="ECO:0007669"/>
    <property type="project" value="UniProtKB-SubCell"/>
</dbReference>
<feature type="chain" id="PRO_5030000194" description="Transmembrane 9 superfamily member" evidence="7">
    <location>
        <begin position="33"/>
        <end position="645"/>
    </location>
</feature>
<keyword evidence="3 7" id="KW-0812">Transmembrane</keyword>
<dbReference type="GO" id="GO:0072657">
    <property type="term" value="P:protein localization to membrane"/>
    <property type="evidence" value="ECO:0007669"/>
    <property type="project" value="TreeGrafter"/>
</dbReference>
<keyword evidence="4 7" id="KW-0732">Signal</keyword>
<feature type="transmembrane region" description="Helical" evidence="7">
    <location>
        <begin position="443"/>
        <end position="469"/>
    </location>
</feature>
<comment type="similarity">
    <text evidence="2 7">Belongs to the nonaspanin (TM9SF) (TC 9.A.2) family.</text>
</comment>
<evidence type="ECO:0000256" key="7">
    <source>
        <dbReference type="RuleBase" id="RU363079"/>
    </source>
</evidence>
<name>A0A6U3X854_9STRA</name>
<dbReference type="EMBL" id="HBGN01011056">
    <property type="protein sequence ID" value="CAD9322507.1"/>
    <property type="molecule type" value="Transcribed_RNA"/>
</dbReference>
<evidence type="ECO:0000256" key="3">
    <source>
        <dbReference type="ARBA" id="ARBA00022692"/>
    </source>
</evidence>
<sequence length="645" mass="73602">MALRRTMRHALLSVALSATLLLSSSWISVTEAKKHKRIKAGRIHEAHEPVHIVVNKVGPFNNPTETYRYYSLPFCKSHATEDEELEHMVNEVDDDEAGGASSIEHADHRMRKEGAERHHQRLGESIMGDRRETSPYEITFGDAVDWRLLCSVTLGEEELTSFKDAIHQSFFFEMFVEDLPMWGYIGDIADEDYIIGEVEGSKTFLFSHLHFRIGINDGKIVSASVSTDSRRKVDITDVTKPTSVKFSYSVEFEEDHLPWRKRFSRYTDSGFVPRVFEIHWLSIINAFVLVLLLTAFLIVILMRVLKNDFARYMDIDEETMEEEESGWKLIHGDVFRFPVHNTLFASAIGTGTHLITATMIILILALTGFLSTTVRGSLLSGSVVTYCLTSCVSGYVSTRLYLQMNGKNWVRCALLTASLFPVPVAVVFMWVNSVALAKRSTSALPFGTLFTISCLYCLLCFPLTVFGAIAAKNYAKKDFDAPTRTTKVQREIPSEIPFYHSRFFQMCVAGFLPFSAIYIELHYIFASMWGHQIYTLFGILFFAFILIVIVTGFNTVALLYFQLAREDHRWWWPVFINGGMTGIYIYAYSFYFYFHRTGMSGILQGSFFFGYMAIVSFAIFLMLGSVAFHFSLAFVRYIYGRIKCD</sequence>
<evidence type="ECO:0000256" key="6">
    <source>
        <dbReference type="ARBA" id="ARBA00023136"/>
    </source>
</evidence>
<reference evidence="8" key="1">
    <citation type="submission" date="2021-01" db="EMBL/GenBank/DDBJ databases">
        <authorList>
            <person name="Corre E."/>
            <person name="Pelletier E."/>
            <person name="Niang G."/>
            <person name="Scheremetjew M."/>
            <person name="Finn R."/>
            <person name="Kale V."/>
            <person name="Holt S."/>
            <person name="Cochrane G."/>
            <person name="Meng A."/>
            <person name="Brown T."/>
            <person name="Cohen L."/>
        </authorList>
    </citation>
    <scope>NUCLEOTIDE SEQUENCE</scope>
    <source>
        <strain evidence="8">Pop2</strain>
    </source>
</reference>
<feature type="transmembrane region" description="Helical" evidence="7">
    <location>
        <begin position="378"/>
        <end position="397"/>
    </location>
</feature>
<protein>
    <recommendedName>
        <fullName evidence="7">Transmembrane 9 superfamily member</fullName>
    </recommendedName>
</protein>
<feature type="transmembrane region" description="Helical" evidence="7">
    <location>
        <begin position="570"/>
        <end position="594"/>
    </location>
</feature>
<comment type="subcellular location">
    <subcellularLocation>
        <location evidence="1">Membrane</location>
        <topology evidence="1">Multi-pass membrane protein</topology>
    </subcellularLocation>
</comment>
<feature type="transmembrane region" description="Helical" evidence="7">
    <location>
        <begin position="606"/>
        <end position="639"/>
    </location>
</feature>
<keyword evidence="5 7" id="KW-1133">Transmembrane helix</keyword>
<evidence type="ECO:0000313" key="8">
    <source>
        <dbReference type="EMBL" id="CAD9322507.1"/>
    </source>
</evidence>
<feature type="transmembrane region" description="Helical" evidence="7">
    <location>
        <begin position="537"/>
        <end position="561"/>
    </location>
</feature>
<evidence type="ECO:0000256" key="5">
    <source>
        <dbReference type="ARBA" id="ARBA00022989"/>
    </source>
</evidence>
<proteinExistence type="inferred from homology"/>
<keyword evidence="6 7" id="KW-0472">Membrane</keyword>
<feature type="signal peptide" evidence="7">
    <location>
        <begin position="1"/>
        <end position="32"/>
    </location>
</feature>